<proteinExistence type="predicted"/>
<evidence type="ECO:0000256" key="3">
    <source>
        <dbReference type="ARBA" id="ARBA00022722"/>
    </source>
</evidence>
<reference evidence="9 10" key="1">
    <citation type="submission" date="2020-06" db="EMBL/GenBank/DDBJ databases">
        <authorList>
            <person name="Li R."/>
            <person name="Bekaert M."/>
        </authorList>
    </citation>
    <scope>NUCLEOTIDE SEQUENCE [LARGE SCALE GENOMIC DNA]</scope>
    <source>
        <strain evidence="10">wild</strain>
    </source>
</reference>
<dbReference type="GO" id="GO:0016787">
    <property type="term" value="F:hydrolase activity"/>
    <property type="evidence" value="ECO:0007669"/>
    <property type="project" value="UniProtKB-KW"/>
</dbReference>
<evidence type="ECO:0000313" key="10">
    <source>
        <dbReference type="Proteomes" id="UP000507470"/>
    </source>
</evidence>
<evidence type="ECO:0000256" key="2">
    <source>
        <dbReference type="ARBA" id="ARBA00022695"/>
    </source>
</evidence>
<dbReference type="GO" id="GO:0004519">
    <property type="term" value="F:endonuclease activity"/>
    <property type="evidence" value="ECO:0007669"/>
    <property type="project" value="UniProtKB-KW"/>
</dbReference>
<evidence type="ECO:0000256" key="4">
    <source>
        <dbReference type="ARBA" id="ARBA00022759"/>
    </source>
</evidence>
<dbReference type="CDD" id="cd05481">
    <property type="entry name" value="retropepsin_like_LTR_1"/>
    <property type="match status" value="1"/>
</dbReference>
<evidence type="ECO:0000256" key="6">
    <source>
        <dbReference type="ARBA" id="ARBA00022918"/>
    </source>
</evidence>
<dbReference type="PROSITE" id="PS50878">
    <property type="entry name" value="RT_POL"/>
    <property type="match status" value="1"/>
</dbReference>
<dbReference type="InterPro" id="IPR050951">
    <property type="entry name" value="Retrovirus_Pol_polyprotein"/>
</dbReference>
<dbReference type="InterPro" id="IPR043128">
    <property type="entry name" value="Rev_trsase/Diguanyl_cyclase"/>
</dbReference>
<dbReference type="InterPro" id="IPR041588">
    <property type="entry name" value="Integrase_H2C2"/>
</dbReference>
<dbReference type="SUPFAM" id="SSF56672">
    <property type="entry name" value="DNA/RNA polymerases"/>
    <property type="match status" value="1"/>
</dbReference>
<evidence type="ECO:0000256" key="7">
    <source>
        <dbReference type="SAM" id="MobiDB-lite"/>
    </source>
</evidence>
<feature type="region of interest" description="Disordered" evidence="7">
    <location>
        <begin position="144"/>
        <end position="182"/>
    </location>
</feature>
<dbReference type="CDD" id="cd09274">
    <property type="entry name" value="RNase_HI_RT_Ty3"/>
    <property type="match status" value="1"/>
</dbReference>
<protein>
    <recommendedName>
        <fullName evidence="8">Reverse transcriptase domain-containing protein</fullName>
    </recommendedName>
</protein>
<keyword evidence="1" id="KW-0808">Transferase</keyword>
<evidence type="ECO:0000256" key="1">
    <source>
        <dbReference type="ARBA" id="ARBA00022679"/>
    </source>
</evidence>
<dbReference type="GO" id="GO:0003964">
    <property type="term" value="F:RNA-directed DNA polymerase activity"/>
    <property type="evidence" value="ECO:0007669"/>
    <property type="project" value="UniProtKB-KW"/>
</dbReference>
<dbReference type="Proteomes" id="UP000507470">
    <property type="component" value="Unassembled WGS sequence"/>
</dbReference>
<dbReference type="EMBL" id="CACVKT020010008">
    <property type="protein sequence ID" value="CAC5424356.1"/>
    <property type="molecule type" value="Genomic_DNA"/>
</dbReference>
<sequence>MDALSGSHPKMNWEATDLVTALKSFQQHTECWSAGPLAKTSEAQKCNYLMIWIGNKVVYKKDIDTFEEYLTDLKILVKDCGYATPEEMVRDAIVFGTKDHKVREKCITEGSELSLEKAINFARTYELSKAQLKTMESEDKTINMLNKQGSRSNNFTSGKKYGKQYTPQRGPPQNNKGQSPNFTNKCKNCGGKHERRKCPAFGKQCDKCHKYNHFASVCLSSNKSSKKMHTSEICSESDDDELFVATIDNSELNTDEWTEIINVNDVPINFQLDTGAKCNVLSLHKLKTICSHPIITKQVSPLRSYSGHIIDTVGVINLRCSYKCQDHAVKFHIVDRNVQSVIGAKTCEAMKLLKRIHSITQTSNPQETTKPFLPEKLEQQYGDLFTGLGCLPGTHKIRINKTVAPVVHAPRKIPIAIKDKVKAELGRMEDIGVIFKQQEPTQWVNSMVTVIKPNGKIRICIDPRDLNKAILREHYPLKTVEEVISQMANAKVFSKLDATSGFWHIQLDEPSSKLCTFNTPFGRYRFARLPFGINSASEVFQKIVSEMVSDIEGAEVIIDDILIWGSDQKEHDMRLKRVLDRAREYNLKLSAGKCEISKPEVTYVGHRLTSEGVKPDPEKIRAVNKMSKPECVKDLQTFMGFIQYLGKFMPNMSTIEKETLAIVYGCKFHEYVYGRRVQIETDHKPLQSIFLKPLHQTPPRLQRLLIALEKYDLKVDYKPGKEMYLADHLSRSFLKETKEVLVPDLHELQDVIFDGWPNEKSELLHSLRPYWTFRDELSVIDGLLYKSNKAIVPKALQNEMLDKIHESHLGIVKCKSRARDVLFWIGMGQDIEDKVKACGLCAQHQSLNAKEPMLMPEIPERPWSKLATDLFEYQKQHYLLGV</sequence>
<dbReference type="InterPro" id="IPR041373">
    <property type="entry name" value="RT_RNaseH"/>
</dbReference>
<dbReference type="PANTHER" id="PTHR37984">
    <property type="entry name" value="PROTEIN CBG26694"/>
    <property type="match status" value="1"/>
</dbReference>
<evidence type="ECO:0000313" key="9">
    <source>
        <dbReference type="EMBL" id="CAC5424356.1"/>
    </source>
</evidence>
<dbReference type="Pfam" id="PF00078">
    <property type="entry name" value="RVT_1"/>
    <property type="match status" value="1"/>
</dbReference>
<gene>
    <name evidence="9" type="ORF">MCOR_56274</name>
</gene>
<dbReference type="InterPro" id="IPR043502">
    <property type="entry name" value="DNA/RNA_pol_sf"/>
</dbReference>
<dbReference type="Gene3D" id="1.10.340.70">
    <property type="match status" value="1"/>
</dbReference>
<dbReference type="FunFam" id="1.10.340.70:FF:000003">
    <property type="entry name" value="Protein CBG25708"/>
    <property type="match status" value="1"/>
</dbReference>
<feature type="compositionally biased region" description="Polar residues" evidence="7">
    <location>
        <begin position="144"/>
        <end position="157"/>
    </location>
</feature>
<keyword evidence="3" id="KW-0540">Nuclease</keyword>
<keyword evidence="5" id="KW-0378">Hydrolase</keyword>
<dbReference type="Gene3D" id="3.10.10.10">
    <property type="entry name" value="HIV Type 1 Reverse Transcriptase, subunit A, domain 1"/>
    <property type="match status" value="1"/>
</dbReference>
<evidence type="ECO:0000256" key="5">
    <source>
        <dbReference type="ARBA" id="ARBA00022801"/>
    </source>
</evidence>
<name>A0A6J8EXF1_MYTCO</name>
<feature type="domain" description="Reverse transcriptase" evidence="8">
    <location>
        <begin position="431"/>
        <end position="608"/>
    </location>
</feature>
<keyword evidence="10" id="KW-1185">Reference proteome</keyword>
<dbReference type="Pfam" id="PF17921">
    <property type="entry name" value="Integrase_H2C2"/>
    <property type="match status" value="1"/>
</dbReference>
<dbReference type="OrthoDB" id="775972at2759"/>
<keyword evidence="6" id="KW-0695">RNA-directed DNA polymerase</keyword>
<dbReference type="InterPro" id="IPR000477">
    <property type="entry name" value="RT_dom"/>
</dbReference>
<accession>A0A6J8EXF1</accession>
<dbReference type="CDD" id="cd01647">
    <property type="entry name" value="RT_LTR"/>
    <property type="match status" value="1"/>
</dbReference>
<keyword evidence="4" id="KW-0255">Endonuclease</keyword>
<dbReference type="Gene3D" id="3.30.70.270">
    <property type="match status" value="2"/>
</dbReference>
<dbReference type="PANTHER" id="PTHR37984:SF8">
    <property type="entry name" value="CCHC-TYPE DOMAIN-CONTAINING PROTEIN"/>
    <property type="match status" value="1"/>
</dbReference>
<dbReference type="Pfam" id="PF17917">
    <property type="entry name" value="RT_RNaseH"/>
    <property type="match status" value="1"/>
</dbReference>
<keyword evidence="2" id="KW-0548">Nucleotidyltransferase</keyword>
<organism evidence="9 10">
    <name type="scientific">Mytilus coruscus</name>
    <name type="common">Sea mussel</name>
    <dbReference type="NCBI Taxonomy" id="42192"/>
    <lineage>
        <taxon>Eukaryota</taxon>
        <taxon>Metazoa</taxon>
        <taxon>Spiralia</taxon>
        <taxon>Lophotrochozoa</taxon>
        <taxon>Mollusca</taxon>
        <taxon>Bivalvia</taxon>
        <taxon>Autobranchia</taxon>
        <taxon>Pteriomorphia</taxon>
        <taxon>Mytilida</taxon>
        <taxon>Mytiloidea</taxon>
        <taxon>Mytilidae</taxon>
        <taxon>Mytilinae</taxon>
        <taxon>Mytilus</taxon>
    </lineage>
</organism>
<feature type="compositionally biased region" description="Polar residues" evidence="7">
    <location>
        <begin position="165"/>
        <end position="182"/>
    </location>
</feature>
<dbReference type="AlphaFoldDB" id="A0A6J8EXF1"/>
<evidence type="ECO:0000259" key="8">
    <source>
        <dbReference type="PROSITE" id="PS50878"/>
    </source>
</evidence>